<dbReference type="RefSeq" id="WP_186861536.1">
    <property type="nucleotide sequence ID" value="NZ_JACOGC010000001.1"/>
</dbReference>
<accession>A0ABR6YJ39</accession>
<evidence type="ECO:0000313" key="2">
    <source>
        <dbReference type="Proteomes" id="UP000613113"/>
    </source>
</evidence>
<dbReference type="EMBL" id="JACOGC010000001">
    <property type="protein sequence ID" value="MBC3883874.1"/>
    <property type="molecule type" value="Genomic_DNA"/>
</dbReference>
<dbReference type="Proteomes" id="UP000613113">
    <property type="component" value="Unassembled WGS sequence"/>
</dbReference>
<gene>
    <name evidence="1" type="ORF">H8K27_01895</name>
</gene>
<sequence>MNHSDNIQPAQQAFDFFIGHWHIENQRLTRRLQSATEWEHFSATQTVCQLPGGIGNYDDFSAPDWRPGFVGMSLRIFNPVTACWSIYWLDNQSGGLDGAGILTPPVVGRFHQGTGIFEGDDMLDGKPVRVRYTWSDITADSAKWEQAMSDDGGANWETNWRMQMRRIK</sequence>
<organism evidence="1 2">
    <name type="scientific">Undibacterium griseum</name>
    <dbReference type="NCBI Taxonomy" id="2762295"/>
    <lineage>
        <taxon>Bacteria</taxon>
        <taxon>Pseudomonadati</taxon>
        <taxon>Pseudomonadota</taxon>
        <taxon>Betaproteobacteria</taxon>
        <taxon>Burkholderiales</taxon>
        <taxon>Oxalobacteraceae</taxon>
        <taxon>Undibacterium</taxon>
    </lineage>
</organism>
<protein>
    <recommendedName>
        <fullName evidence="3">DUF1579 domain-containing protein</fullName>
    </recommendedName>
</protein>
<proteinExistence type="predicted"/>
<keyword evidence="2" id="KW-1185">Reference proteome</keyword>
<evidence type="ECO:0008006" key="3">
    <source>
        <dbReference type="Google" id="ProtNLM"/>
    </source>
</evidence>
<reference evidence="1 2" key="1">
    <citation type="submission" date="2020-08" db="EMBL/GenBank/DDBJ databases">
        <title>Novel species isolated from subtropical streams in China.</title>
        <authorList>
            <person name="Lu H."/>
        </authorList>
    </citation>
    <scope>NUCLEOTIDE SEQUENCE [LARGE SCALE GENOMIC DNA]</scope>
    <source>
        <strain evidence="1 2">FT31W</strain>
    </source>
</reference>
<evidence type="ECO:0000313" key="1">
    <source>
        <dbReference type="EMBL" id="MBC3883874.1"/>
    </source>
</evidence>
<comment type="caution">
    <text evidence="1">The sequence shown here is derived from an EMBL/GenBank/DDBJ whole genome shotgun (WGS) entry which is preliminary data.</text>
</comment>
<name>A0ABR6YJ39_9BURK</name>